<dbReference type="eggNOG" id="COG0675">
    <property type="taxonomic scope" value="Bacteria"/>
</dbReference>
<evidence type="ECO:0000259" key="3">
    <source>
        <dbReference type="Pfam" id="PF07282"/>
    </source>
</evidence>
<keyword evidence="5" id="KW-1185">Reference proteome</keyword>
<dbReference type="RefSeq" id="WP_004074511.1">
    <property type="nucleotide sequence ID" value="NZ_CM001488.1"/>
</dbReference>
<dbReference type="STRING" id="879212.DespoDRAFT_03064"/>
<proteinExistence type="predicted"/>
<dbReference type="Proteomes" id="UP000005778">
    <property type="component" value="Chromosome"/>
</dbReference>
<reference evidence="4 5" key="1">
    <citation type="submission" date="2011-09" db="EMBL/GenBank/DDBJ databases">
        <authorList>
            <consortium name="US DOE Joint Genome Institute (JGI-PGF)"/>
            <person name="Lucas S."/>
            <person name="Han J."/>
            <person name="Lapidus A."/>
            <person name="Cheng J.-F."/>
            <person name="Goodwin L."/>
            <person name="Pitluck S."/>
            <person name="Peters L."/>
            <person name="Land M.L."/>
            <person name="Hauser L."/>
            <person name="Orellana R."/>
            <person name="Lovley D."/>
            <person name="Woyke T.J."/>
        </authorList>
    </citation>
    <scope>NUCLEOTIDE SEQUENCE [LARGE SCALE GENOMIC DNA]</scope>
    <source>
        <strain evidence="4 5">2ac9</strain>
    </source>
</reference>
<reference evidence="4 5" key="2">
    <citation type="submission" date="2012-02" db="EMBL/GenBank/DDBJ databases">
        <title>Improved High-Quality Draft sequence of Desulfobacter postgatei 2ac9.</title>
        <authorList>
            <consortium name="US DOE Joint Genome Institute"/>
            <person name="Lucas S."/>
            <person name="Han J."/>
            <person name="Lapidus A."/>
            <person name="Cheng J.-F."/>
            <person name="Goodwin L."/>
            <person name="Pitluck S."/>
            <person name="Peters L."/>
            <person name="Ovchinnikova G."/>
            <person name="Held B."/>
            <person name="Detter J.C."/>
            <person name="Han C."/>
            <person name="Tapia R."/>
            <person name="Land M."/>
            <person name="Hauser L."/>
            <person name="Kyrpides N."/>
            <person name="Ivanova N."/>
            <person name="Pagani I."/>
            <person name="Orellana R."/>
            <person name="Lovley D."/>
            <person name="Woyke T."/>
        </authorList>
    </citation>
    <scope>NUCLEOTIDE SEQUENCE [LARGE SCALE GENOMIC DNA]</scope>
    <source>
        <strain evidence="4 5">2ac9</strain>
    </source>
</reference>
<dbReference type="InterPro" id="IPR010095">
    <property type="entry name" value="Cas12f1-like_TNB"/>
</dbReference>
<evidence type="ECO:0000313" key="4">
    <source>
        <dbReference type="EMBL" id="EIM64872.1"/>
    </source>
</evidence>
<feature type="domain" description="Cas12f1-like TNB" evidence="3">
    <location>
        <begin position="387"/>
        <end position="447"/>
    </location>
</feature>
<gene>
    <name evidence="4" type="ORF">DespoDRAFT_03064</name>
</gene>
<dbReference type="GO" id="GO:0003677">
    <property type="term" value="F:DNA binding"/>
    <property type="evidence" value="ECO:0007669"/>
    <property type="project" value="UniProtKB-KW"/>
</dbReference>
<protein>
    <submittedName>
        <fullName evidence="4">Transposase, IS605 OrfB family, central region</fullName>
    </submittedName>
</protein>
<evidence type="ECO:0000256" key="1">
    <source>
        <dbReference type="ARBA" id="ARBA00023125"/>
    </source>
</evidence>
<keyword evidence="2" id="KW-0175">Coiled coil</keyword>
<evidence type="ECO:0000313" key="5">
    <source>
        <dbReference type="Proteomes" id="UP000005778"/>
    </source>
</evidence>
<dbReference type="HOGENOM" id="CLU_513552_0_0_7"/>
<sequence length="512" mass="59419">MSTTTLSYPLKFINSFSHTLKSLSPVMCEKINPLWNDESVFEELISARRGLKVYKILEPIVDFNTYLPSRVKRCMLETMGRILKSQLERSALYNNLCELTSNPDEWTYDFLKKNDFASKYNYVKNIRSQTQKFIDEHKRLPASYHELVPKLLVGEFITMAPDDGQFIKIKGTSEFKKKRYLTGKIKVLKERSSVSRKSWKWEEFQISMPDFIADKQEDVKPPDIRINAEGQVIIDYKIEIANQKQENNNRILSIDYGLRKLLVITCFEMTDEGLPVQFSRPFFVDIKGVQNKIERIHQEIDRLKAKLSKSTDKKKIKILKREIKLRWKKLKKLSKELEHLASNIIIAIAKIHNCSTIVIEDLRGLNGKKFARRLNRRIYRTIRAGIFEKLTYKADLIGKTVKTVFPAWTSQFCPKCGECGDHKNYGEFTCSHCGYSGNRDYIATQNIARKFFKISLKSSTGFGYISESASAAVTAGEFLSKIDRWLNGWKKCLNVAPFIVEMKNWKAYPLIV</sequence>
<dbReference type="AlphaFoldDB" id="I5B5V9"/>
<dbReference type="Pfam" id="PF07282">
    <property type="entry name" value="Cas12f1-like_TNB"/>
    <property type="match status" value="1"/>
</dbReference>
<dbReference type="EMBL" id="CM001488">
    <property type="protein sequence ID" value="EIM64872.1"/>
    <property type="molecule type" value="Genomic_DNA"/>
</dbReference>
<name>I5B5V9_9BACT</name>
<dbReference type="NCBIfam" id="TIGR01766">
    <property type="entry name" value="IS200/IS605 family accessory protein TnpB-like domain"/>
    <property type="match status" value="1"/>
</dbReference>
<dbReference type="OrthoDB" id="5321019at2"/>
<feature type="coiled-coil region" evidence="2">
    <location>
        <begin position="286"/>
        <end position="313"/>
    </location>
</feature>
<keyword evidence="1" id="KW-0238">DNA-binding</keyword>
<accession>I5B5V9</accession>
<evidence type="ECO:0000256" key="2">
    <source>
        <dbReference type="SAM" id="Coils"/>
    </source>
</evidence>
<organism evidence="4 5">
    <name type="scientific">Desulfobacter postgatei 2ac9</name>
    <dbReference type="NCBI Taxonomy" id="879212"/>
    <lineage>
        <taxon>Bacteria</taxon>
        <taxon>Pseudomonadati</taxon>
        <taxon>Thermodesulfobacteriota</taxon>
        <taxon>Desulfobacteria</taxon>
        <taxon>Desulfobacterales</taxon>
        <taxon>Desulfobacteraceae</taxon>
        <taxon>Desulfobacter</taxon>
    </lineage>
</organism>